<dbReference type="STRING" id="1221500.ABE65_003190"/>
<evidence type="ECO:0000313" key="4">
    <source>
        <dbReference type="Proteomes" id="UP000076623"/>
    </source>
</evidence>
<protein>
    <recommendedName>
        <fullName evidence="2">Ig-like domain-containing protein</fullName>
    </recommendedName>
</protein>
<name>A0A160IJA3_9BACL</name>
<evidence type="ECO:0000256" key="1">
    <source>
        <dbReference type="SAM" id="SignalP"/>
    </source>
</evidence>
<dbReference type="InterPro" id="IPR011042">
    <property type="entry name" value="6-blade_b-propeller_TolB-like"/>
</dbReference>
<gene>
    <name evidence="3" type="ORF">ABE65_003190</name>
</gene>
<evidence type="ECO:0000259" key="2">
    <source>
        <dbReference type="PROSITE" id="PS50835"/>
    </source>
</evidence>
<dbReference type="PANTHER" id="PTHR36842:SF1">
    <property type="entry name" value="PROTEIN TOLB"/>
    <property type="match status" value="1"/>
</dbReference>
<dbReference type="Gene3D" id="2.120.10.30">
    <property type="entry name" value="TolB, C-terminal domain"/>
    <property type="match status" value="1"/>
</dbReference>
<dbReference type="SUPFAM" id="SSF82171">
    <property type="entry name" value="DPP6 N-terminal domain-like"/>
    <property type="match status" value="1"/>
</dbReference>
<evidence type="ECO:0000313" key="3">
    <source>
        <dbReference type="EMBL" id="ANC75871.1"/>
    </source>
</evidence>
<feature type="signal peptide" evidence="1">
    <location>
        <begin position="1"/>
        <end position="24"/>
    </location>
</feature>
<dbReference type="RefSeq" id="WP_066391260.1">
    <property type="nucleotide sequence ID" value="NZ_CP015378.1"/>
</dbReference>
<proteinExistence type="predicted"/>
<feature type="chain" id="PRO_5007815943" description="Ig-like domain-containing protein" evidence="1">
    <location>
        <begin position="25"/>
        <end position="406"/>
    </location>
</feature>
<dbReference type="InterPro" id="IPR007110">
    <property type="entry name" value="Ig-like_dom"/>
</dbReference>
<dbReference type="PANTHER" id="PTHR36842">
    <property type="entry name" value="PROTEIN TOLB HOMOLOG"/>
    <property type="match status" value="1"/>
</dbReference>
<dbReference type="AlphaFoldDB" id="A0A160IJA3"/>
<dbReference type="EMBL" id="CP015378">
    <property type="protein sequence ID" value="ANC75871.1"/>
    <property type="molecule type" value="Genomic_DNA"/>
</dbReference>
<feature type="domain" description="Ig-like" evidence="2">
    <location>
        <begin position="323"/>
        <end position="406"/>
    </location>
</feature>
<reference evidence="3 4" key="1">
    <citation type="submission" date="2016-04" db="EMBL/GenBank/DDBJ databases">
        <title>Complete genome sequence of Fictibacillus phosphorivorans G25-29, a strain toxic to nematodes.</title>
        <authorList>
            <person name="Zheng Z."/>
        </authorList>
    </citation>
    <scope>NUCLEOTIDE SEQUENCE [LARGE SCALE GENOMIC DNA]</scope>
    <source>
        <strain evidence="3 4">G25-29</strain>
    </source>
</reference>
<keyword evidence="1" id="KW-0732">Signal</keyword>
<dbReference type="KEGG" id="fpn:ABE65_003190"/>
<accession>A0A160IJA3</accession>
<organism evidence="3 4">
    <name type="scientific">Fictibacillus phosphorivorans</name>
    <dbReference type="NCBI Taxonomy" id="1221500"/>
    <lineage>
        <taxon>Bacteria</taxon>
        <taxon>Bacillati</taxon>
        <taxon>Bacillota</taxon>
        <taxon>Bacilli</taxon>
        <taxon>Bacillales</taxon>
        <taxon>Fictibacillaceae</taxon>
        <taxon>Fictibacillus</taxon>
    </lineage>
</organism>
<dbReference type="Proteomes" id="UP000076623">
    <property type="component" value="Chromosome"/>
</dbReference>
<keyword evidence="4" id="KW-1185">Reference proteome</keyword>
<sequence length="406" mass="45754">MKRFLLFGLIFISMMISQSNFAEASDRRAAFIRSDGLWLKEGELERKLVEGSDLNHPKFSSNGTYISYIARKGKELWVYNRVTRLKRKVFEGDVSLARWSPTESKLAWKSGSVLNVIDLTRPASSFQNVILGTGNYSWTPDGRGFVVSSSANLEPDGWSPVRLFYVPVNANGDLKKVQNITTLPKMSDTFFAIGTTEFKWGMDDQWFAFIACPTASLSADSNTLMVVSLDGSKTRMIGNMLDQPNWFHWSPNTKQLGYIKGIGRLTSENKRLTVWNPKSGNEINLGYTGYADGDFTWLNDEKIIVSRQIEWGYGVPQEKRSKPFLVSVKVKDGSAKRITNPASGEADVYPKTLPGEQLTWIRTNTQSAKVMVKEGSDAPERLWINNLRTPQDCSGWSCMLDIYEAR</sequence>
<dbReference type="PROSITE" id="PS50835">
    <property type="entry name" value="IG_LIKE"/>
    <property type="match status" value="1"/>
</dbReference>